<dbReference type="EMBL" id="CYGY02000025">
    <property type="protein sequence ID" value="SIT40672.1"/>
    <property type="molecule type" value="Genomic_DNA"/>
</dbReference>
<feature type="domain" description="N-acetyltransferase" evidence="1">
    <location>
        <begin position="17"/>
        <end position="75"/>
    </location>
</feature>
<dbReference type="Proteomes" id="UP000195569">
    <property type="component" value="Unassembled WGS sequence"/>
</dbReference>
<dbReference type="RefSeq" id="WP_087734590.1">
    <property type="nucleotide sequence ID" value="NZ_CYGY02000025.1"/>
</dbReference>
<keyword evidence="3" id="KW-1185">Reference proteome</keyword>
<gene>
    <name evidence="2" type="ORF">BN2476_250016</name>
</gene>
<dbReference type="Pfam" id="PF00583">
    <property type="entry name" value="Acetyltransf_1"/>
    <property type="match status" value="1"/>
</dbReference>
<dbReference type="OrthoDB" id="9098046at2"/>
<dbReference type="Gene3D" id="3.40.630.30">
    <property type="match status" value="1"/>
</dbReference>
<dbReference type="InterPro" id="IPR000182">
    <property type="entry name" value="GNAT_dom"/>
</dbReference>
<evidence type="ECO:0000313" key="2">
    <source>
        <dbReference type="EMBL" id="SIT40672.1"/>
    </source>
</evidence>
<dbReference type="AlphaFoldDB" id="A0A1N7RZW1"/>
<protein>
    <recommendedName>
        <fullName evidence="1">N-acetyltransferase domain-containing protein</fullName>
    </recommendedName>
</protein>
<reference evidence="2" key="1">
    <citation type="submission" date="2016-12" db="EMBL/GenBank/DDBJ databases">
        <authorList>
            <person name="Moulin L."/>
        </authorList>
    </citation>
    <scope>NUCLEOTIDE SEQUENCE [LARGE SCALE GENOMIC DNA]</scope>
    <source>
        <strain evidence="2">STM 7183</strain>
    </source>
</reference>
<evidence type="ECO:0000313" key="3">
    <source>
        <dbReference type="Proteomes" id="UP000195569"/>
    </source>
</evidence>
<evidence type="ECO:0000259" key="1">
    <source>
        <dbReference type="Pfam" id="PF00583"/>
    </source>
</evidence>
<dbReference type="InterPro" id="IPR016181">
    <property type="entry name" value="Acyl_CoA_acyltransferase"/>
</dbReference>
<organism evidence="2 3">
    <name type="scientific">Paraburkholderia piptadeniae</name>
    <dbReference type="NCBI Taxonomy" id="1701573"/>
    <lineage>
        <taxon>Bacteria</taxon>
        <taxon>Pseudomonadati</taxon>
        <taxon>Pseudomonadota</taxon>
        <taxon>Betaproteobacteria</taxon>
        <taxon>Burkholderiales</taxon>
        <taxon>Burkholderiaceae</taxon>
        <taxon>Paraburkholderia</taxon>
    </lineage>
</organism>
<comment type="caution">
    <text evidence="2">The sequence shown here is derived from an EMBL/GenBank/DDBJ whole genome shotgun (WGS) entry which is preliminary data.</text>
</comment>
<sequence length="111" mass="12267">MRTFIFKDRAAHVIIIEIDDDGNRAVASHRTEPVGWIEFEHCSNSSAKAPVTLLDAYVVPGYRRNGIAHTLISYVSGEMGGPIQIDLASHSRSAEFDTLCSNLMHEGLLVR</sequence>
<accession>A0A1N7RZW1</accession>
<dbReference type="SUPFAM" id="SSF55729">
    <property type="entry name" value="Acyl-CoA N-acyltransferases (Nat)"/>
    <property type="match status" value="1"/>
</dbReference>
<dbReference type="GO" id="GO:0016747">
    <property type="term" value="F:acyltransferase activity, transferring groups other than amino-acyl groups"/>
    <property type="evidence" value="ECO:0007669"/>
    <property type="project" value="InterPro"/>
</dbReference>
<name>A0A1N7RZW1_9BURK</name>
<proteinExistence type="predicted"/>